<feature type="region of interest" description="Disordered" evidence="9">
    <location>
        <begin position="417"/>
        <end position="436"/>
    </location>
</feature>
<keyword evidence="8" id="KW-0539">Nucleus</keyword>
<keyword evidence="7" id="KW-0804">Transcription</keyword>
<evidence type="ECO:0000313" key="10">
    <source>
        <dbReference type="EMBL" id="KAF1939795.1"/>
    </source>
</evidence>
<name>A0A6A5SGM8_9PLEO</name>
<dbReference type="PANTHER" id="PTHR28246">
    <property type="entry name" value="G1-SPECIFIC TRANSCRIPTIONAL REPRESSOR WHI5-RELATED"/>
    <property type="match status" value="1"/>
</dbReference>
<comment type="similarity">
    <text evidence="3">Belongs to the WHI5/NRM1 family.</text>
</comment>
<dbReference type="Proteomes" id="UP000800038">
    <property type="component" value="Unassembled WGS sequence"/>
</dbReference>
<feature type="region of interest" description="Disordered" evidence="9">
    <location>
        <begin position="1"/>
        <end position="181"/>
    </location>
</feature>
<feature type="region of interest" description="Disordered" evidence="9">
    <location>
        <begin position="300"/>
        <end position="362"/>
    </location>
</feature>
<evidence type="ECO:0000256" key="6">
    <source>
        <dbReference type="ARBA" id="ARBA00023015"/>
    </source>
</evidence>
<evidence type="ECO:0000256" key="4">
    <source>
        <dbReference type="ARBA" id="ARBA00022490"/>
    </source>
</evidence>
<comment type="subcellular location">
    <subcellularLocation>
        <location evidence="2">Cytoplasm</location>
    </subcellularLocation>
    <subcellularLocation>
        <location evidence="1">Nucleus</location>
    </subcellularLocation>
</comment>
<evidence type="ECO:0000256" key="2">
    <source>
        <dbReference type="ARBA" id="ARBA00004496"/>
    </source>
</evidence>
<evidence type="ECO:0000256" key="5">
    <source>
        <dbReference type="ARBA" id="ARBA00022491"/>
    </source>
</evidence>
<dbReference type="GO" id="GO:0003712">
    <property type="term" value="F:transcription coregulator activity"/>
    <property type="evidence" value="ECO:0007669"/>
    <property type="project" value="TreeGrafter"/>
</dbReference>
<keyword evidence="6" id="KW-0805">Transcription regulation</keyword>
<accession>A0A6A5SGM8</accession>
<organism evidence="10 11">
    <name type="scientific">Clathrospora elynae</name>
    <dbReference type="NCBI Taxonomy" id="706981"/>
    <lineage>
        <taxon>Eukaryota</taxon>
        <taxon>Fungi</taxon>
        <taxon>Dikarya</taxon>
        <taxon>Ascomycota</taxon>
        <taxon>Pezizomycotina</taxon>
        <taxon>Dothideomycetes</taxon>
        <taxon>Pleosporomycetidae</taxon>
        <taxon>Pleosporales</taxon>
        <taxon>Diademaceae</taxon>
        <taxon>Clathrospora</taxon>
    </lineage>
</organism>
<evidence type="ECO:0000256" key="7">
    <source>
        <dbReference type="ARBA" id="ARBA00023163"/>
    </source>
</evidence>
<gene>
    <name evidence="10" type="ORF">EJ02DRAFT_456563</name>
</gene>
<dbReference type="AlphaFoldDB" id="A0A6A5SGM8"/>
<dbReference type="GO" id="GO:0000082">
    <property type="term" value="P:G1/S transition of mitotic cell cycle"/>
    <property type="evidence" value="ECO:0007669"/>
    <property type="project" value="InterPro"/>
</dbReference>
<keyword evidence="11" id="KW-1185">Reference proteome</keyword>
<evidence type="ECO:0000256" key="3">
    <source>
        <dbReference type="ARBA" id="ARBA00006922"/>
    </source>
</evidence>
<dbReference type="GO" id="GO:0033309">
    <property type="term" value="C:SBF transcription complex"/>
    <property type="evidence" value="ECO:0007669"/>
    <property type="project" value="TreeGrafter"/>
</dbReference>
<dbReference type="OrthoDB" id="2359117at2759"/>
<feature type="compositionally biased region" description="Polar residues" evidence="9">
    <location>
        <begin position="217"/>
        <end position="228"/>
    </location>
</feature>
<keyword evidence="4" id="KW-0963">Cytoplasm</keyword>
<dbReference type="EMBL" id="ML976074">
    <property type="protein sequence ID" value="KAF1939795.1"/>
    <property type="molecule type" value="Genomic_DNA"/>
</dbReference>
<dbReference type="Pfam" id="PF08528">
    <property type="entry name" value="Whi5"/>
    <property type="match status" value="1"/>
</dbReference>
<reference evidence="10" key="1">
    <citation type="journal article" date="2020" name="Stud. Mycol.">
        <title>101 Dothideomycetes genomes: a test case for predicting lifestyles and emergence of pathogens.</title>
        <authorList>
            <person name="Haridas S."/>
            <person name="Albert R."/>
            <person name="Binder M."/>
            <person name="Bloem J."/>
            <person name="Labutti K."/>
            <person name="Salamov A."/>
            <person name="Andreopoulos B."/>
            <person name="Baker S."/>
            <person name="Barry K."/>
            <person name="Bills G."/>
            <person name="Bluhm B."/>
            <person name="Cannon C."/>
            <person name="Castanera R."/>
            <person name="Culley D."/>
            <person name="Daum C."/>
            <person name="Ezra D."/>
            <person name="Gonzalez J."/>
            <person name="Henrissat B."/>
            <person name="Kuo A."/>
            <person name="Liang C."/>
            <person name="Lipzen A."/>
            <person name="Lutzoni F."/>
            <person name="Magnuson J."/>
            <person name="Mondo S."/>
            <person name="Nolan M."/>
            <person name="Ohm R."/>
            <person name="Pangilinan J."/>
            <person name="Park H.-J."/>
            <person name="Ramirez L."/>
            <person name="Alfaro M."/>
            <person name="Sun H."/>
            <person name="Tritt A."/>
            <person name="Yoshinaga Y."/>
            <person name="Zwiers L.-H."/>
            <person name="Turgeon B."/>
            <person name="Goodwin S."/>
            <person name="Spatafora J."/>
            <person name="Crous P."/>
            <person name="Grigoriev I."/>
        </authorList>
    </citation>
    <scope>NUCLEOTIDE SEQUENCE</scope>
    <source>
        <strain evidence="10">CBS 161.51</strain>
    </source>
</reference>
<evidence type="ECO:0000256" key="9">
    <source>
        <dbReference type="SAM" id="MobiDB-lite"/>
    </source>
</evidence>
<feature type="region of interest" description="Disordered" evidence="9">
    <location>
        <begin position="215"/>
        <end position="259"/>
    </location>
</feature>
<dbReference type="PANTHER" id="PTHR28246:SF1">
    <property type="entry name" value="G1-SPECIFIC TRANSCRIPTIONAL REPRESSOR WHI5-RELATED"/>
    <property type="match status" value="1"/>
</dbReference>
<feature type="compositionally biased region" description="Low complexity" evidence="9">
    <location>
        <begin position="24"/>
        <end position="89"/>
    </location>
</feature>
<evidence type="ECO:0000256" key="1">
    <source>
        <dbReference type="ARBA" id="ARBA00004123"/>
    </source>
</evidence>
<dbReference type="GO" id="GO:0005737">
    <property type="term" value="C:cytoplasm"/>
    <property type="evidence" value="ECO:0007669"/>
    <property type="project" value="UniProtKB-SubCell"/>
</dbReference>
<keyword evidence="5" id="KW-0678">Repressor</keyword>
<proteinExistence type="inferred from homology"/>
<protein>
    <recommendedName>
        <fullName evidence="12">Cyclin-dependent kinase</fullName>
    </recommendedName>
</protein>
<evidence type="ECO:0000313" key="11">
    <source>
        <dbReference type="Proteomes" id="UP000800038"/>
    </source>
</evidence>
<dbReference type="InterPro" id="IPR013734">
    <property type="entry name" value="TF_Nrm1/Whi5"/>
</dbReference>
<evidence type="ECO:0000256" key="8">
    <source>
        <dbReference type="ARBA" id="ARBA00023242"/>
    </source>
</evidence>
<dbReference type="InterPro" id="IPR039198">
    <property type="entry name" value="Srl3/Whi5"/>
</dbReference>
<sequence length="436" mass="46240">MQDADSATYTADTAAVHKSEPQNSQESVQSTVSSTFSAPGLQSSSNLSTSTTAETDSTTTAETNYSTTTADTNFTTTTETDSTTPSSTNAASQRKPTAAPIPDPASEARAGDAHPRIDTATANALRTGDTAASPMSLDAPAAQGSKRTANGSVKGAGRGIDSPSAPAIVHKRNKSMDAHSGTRIGELSAQLKTRLSYAMVKVQNGWEKRSLEELEEVQSQRGSPNSAPGRSDRLALDSPGMPDYRRRPSGVSDNSDQMIMSPVSDLSRSHAAIPAAYWRPGTRPAMNAAANLISITGAQPGYRLAPAPDIQTGRRRRSSGSHVPPSLSGTGQRKHFSDLGSGPRTPATPRAGILRMPSQQAEKDAVDTLLFMSSPNNSQRFPPSGQPVPSPLRADAPQRRVMFEAYPQQEKRGVYQPAMQAPRHHQHAPYPAYPAR</sequence>
<evidence type="ECO:0008006" key="12">
    <source>
        <dbReference type="Google" id="ProtNLM"/>
    </source>
</evidence>
<feature type="compositionally biased region" description="Low complexity" evidence="9">
    <location>
        <begin position="1"/>
        <end position="14"/>
    </location>
</feature>